<evidence type="ECO:0000256" key="1">
    <source>
        <dbReference type="SAM" id="Phobius"/>
    </source>
</evidence>
<dbReference type="Proteomes" id="UP001159363">
    <property type="component" value="Chromosome 12"/>
</dbReference>
<accession>A0ABQ9GCH3</accession>
<keyword evidence="1" id="KW-0472">Membrane</keyword>
<keyword evidence="3" id="KW-1185">Reference proteome</keyword>
<sequence length="88" mass="9895">MPCFPVVLLVAVAMFGANVITPSEIRDQSLQQQLILMGLFLEYTTESLLYLLFWGAMVAVTFGTIMIYGPEFVDYPKLQEIKKATLTD</sequence>
<keyword evidence="1" id="KW-0812">Transmembrane</keyword>
<reference evidence="2 3" key="1">
    <citation type="submission" date="2023-02" db="EMBL/GenBank/DDBJ databases">
        <title>LHISI_Scaffold_Assembly.</title>
        <authorList>
            <person name="Stuart O.P."/>
            <person name="Cleave R."/>
            <person name="Magrath M.J.L."/>
            <person name="Mikheyev A.S."/>
        </authorList>
    </citation>
    <scope>NUCLEOTIDE SEQUENCE [LARGE SCALE GENOMIC DNA]</scope>
    <source>
        <strain evidence="2">Daus_M_001</strain>
        <tissue evidence="2">Leg muscle</tissue>
    </source>
</reference>
<dbReference type="EMBL" id="JARBHB010000013">
    <property type="protein sequence ID" value="KAJ8870098.1"/>
    <property type="molecule type" value="Genomic_DNA"/>
</dbReference>
<protein>
    <submittedName>
        <fullName evidence="2">Uncharacterized protein</fullName>
    </submittedName>
</protein>
<gene>
    <name evidence="2" type="ORF">PR048_029110</name>
</gene>
<feature type="transmembrane region" description="Helical" evidence="1">
    <location>
        <begin position="49"/>
        <end position="69"/>
    </location>
</feature>
<evidence type="ECO:0000313" key="2">
    <source>
        <dbReference type="EMBL" id="KAJ8870098.1"/>
    </source>
</evidence>
<organism evidence="2 3">
    <name type="scientific">Dryococelus australis</name>
    <dbReference type="NCBI Taxonomy" id="614101"/>
    <lineage>
        <taxon>Eukaryota</taxon>
        <taxon>Metazoa</taxon>
        <taxon>Ecdysozoa</taxon>
        <taxon>Arthropoda</taxon>
        <taxon>Hexapoda</taxon>
        <taxon>Insecta</taxon>
        <taxon>Pterygota</taxon>
        <taxon>Neoptera</taxon>
        <taxon>Polyneoptera</taxon>
        <taxon>Phasmatodea</taxon>
        <taxon>Verophasmatodea</taxon>
        <taxon>Anareolatae</taxon>
        <taxon>Phasmatidae</taxon>
        <taxon>Eurycanthinae</taxon>
        <taxon>Dryococelus</taxon>
    </lineage>
</organism>
<proteinExistence type="predicted"/>
<evidence type="ECO:0000313" key="3">
    <source>
        <dbReference type="Proteomes" id="UP001159363"/>
    </source>
</evidence>
<name>A0ABQ9GCH3_9NEOP</name>
<keyword evidence="1" id="KW-1133">Transmembrane helix</keyword>
<comment type="caution">
    <text evidence="2">The sequence shown here is derived from an EMBL/GenBank/DDBJ whole genome shotgun (WGS) entry which is preliminary data.</text>
</comment>